<dbReference type="InterPro" id="IPR032675">
    <property type="entry name" value="LRR_dom_sf"/>
</dbReference>
<evidence type="ECO:0000313" key="1">
    <source>
        <dbReference type="EMBL" id="KAJ7756588.1"/>
    </source>
</evidence>
<proteinExistence type="predicted"/>
<dbReference type="EMBL" id="JARKIB010000046">
    <property type="protein sequence ID" value="KAJ7756588.1"/>
    <property type="molecule type" value="Genomic_DNA"/>
</dbReference>
<evidence type="ECO:0000313" key="2">
    <source>
        <dbReference type="Proteomes" id="UP001215598"/>
    </source>
</evidence>
<comment type="caution">
    <text evidence="1">The sequence shown here is derived from an EMBL/GenBank/DDBJ whole genome shotgun (WGS) entry which is preliminary data.</text>
</comment>
<organism evidence="1 2">
    <name type="scientific">Mycena metata</name>
    <dbReference type="NCBI Taxonomy" id="1033252"/>
    <lineage>
        <taxon>Eukaryota</taxon>
        <taxon>Fungi</taxon>
        <taxon>Dikarya</taxon>
        <taxon>Basidiomycota</taxon>
        <taxon>Agaricomycotina</taxon>
        <taxon>Agaricomycetes</taxon>
        <taxon>Agaricomycetidae</taxon>
        <taxon>Agaricales</taxon>
        <taxon>Marasmiineae</taxon>
        <taxon>Mycenaceae</taxon>
        <taxon>Mycena</taxon>
    </lineage>
</organism>
<accession>A0AAD7NCW9</accession>
<protein>
    <submittedName>
        <fullName evidence="1">Uncharacterized protein</fullName>
    </submittedName>
</protein>
<dbReference type="AlphaFoldDB" id="A0AAD7NCW9"/>
<keyword evidence="2" id="KW-1185">Reference proteome</keyword>
<gene>
    <name evidence="1" type="ORF">B0H16DRAFT_1721653</name>
</gene>
<dbReference type="Proteomes" id="UP001215598">
    <property type="component" value="Unassembled WGS sequence"/>
</dbReference>
<reference evidence="1" key="1">
    <citation type="submission" date="2023-03" db="EMBL/GenBank/DDBJ databases">
        <title>Massive genome expansion in bonnet fungi (Mycena s.s.) driven by repeated elements and novel gene families across ecological guilds.</title>
        <authorList>
            <consortium name="Lawrence Berkeley National Laboratory"/>
            <person name="Harder C.B."/>
            <person name="Miyauchi S."/>
            <person name="Viragh M."/>
            <person name="Kuo A."/>
            <person name="Thoen E."/>
            <person name="Andreopoulos B."/>
            <person name="Lu D."/>
            <person name="Skrede I."/>
            <person name="Drula E."/>
            <person name="Henrissat B."/>
            <person name="Morin E."/>
            <person name="Kohler A."/>
            <person name="Barry K."/>
            <person name="LaButti K."/>
            <person name="Morin E."/>
            <person name="Salamov A."/>
            <person name="Lipzen A."/>
            <person name="Mereny Z."/>
            <person name="Hegedus B."/>
            <person name="Baldrian P."/>
            <person name="Stursova M."/>
            <person name="Weitz H."/>
            <person name="Taylor A."/>
            <person name="Grigoriev I.V."/>
            <person name="Nagy L.G."/>
            <person name="Martin F."/>
            <person name="Kauserud H."/>
        </authorList>
    </citation>
    <scope>NUCLEOTIDE SEQUENCE</scope>
    <source>
        <strain evidence="1">CBHHK182m</strain>
    </source>
</reference>
<sequence>MLILPYIKSVHVSGSTWSPTLFQTHLLVAFLRTLPNLAGLQINRSANLQLHNLIHALGAAPLPTVTALWVPHWSHEIFPAFPNVTTLACPTIFPTRPQLAPAKLHFPHLQALVGVRFTEDNSDAQVTALIRDFPHLRVLALATALLVSCRGVLTHLRALASLNALSFFQSSRPTSAHNPYLALDVVITGGREVLRASRAPGPKILRVWEEGAEGAGPRLAHFERC</sequence>
<name>A0AAD7NCW9_9AGAR</name>
<dbReference type="Gene3D" id="3.80.10.10">
    <property type="entry name" value="Ribonuclease Inhibitor"/>
    <property type="match status" value="1"/>
</dbReference>